<reference evidence="3 4" key="1">
    <citation type="journal article" date="2023" name="Sci. Data">
        <title>Genome assembly of the Korean intertidal mud-creeper Batillaria attramentaria.</title>
        <authorList>
            <person name="Patra A.K."/>
            <person name="Ho P.T."/>
            <person name="Jun S."/>
            <person name="Lee S.J."/>
            <person name="Kim Y."/>
            <person name="Won Y.J."/>
        </authorList>
    </citation>
    <scope>NUCLEOTIDE SEQUENCE [LARGE SCALE GENOMIC DNA]</scope>
    <source>
        <strain evidence="3">Wonlab-2016</strain>
    </source>
</reference>
<evidence type="ECO:0000313" key="3">
    <source>
        <dbReference type="EMBL" id="KAK7501040.1"/>
    </source>
</evidence>
<dbReference type="Proteomes" id="UP001519460">
    <property type="component" value="Unassembled WGS sequence"/>
</dbReference>
<accession>A0ABD0LNK9</accession>
<keyword evidence="4" id="KW-1185">Reference proteome</keyword>
<evidence type="ECO:0000256" key="2">
    <source>
        <dbReference type="SAM" id="SignalP"/>
    </source>
</evidence>
<keyword evidence="2" id="KW-0732">Signal</keyword>
<feature type="signal peptide" evidence="2">
    <location>
        <begin position="1"/>
        <end position="21"/>
    </location>
</feature>
<comment type="caution">
    <text evidence="3">The sequence shown here is derived from an EMBL/GenBank/DDBJ whole genome shotgun (WGS) entry which is preliminary data.</text>
</comment>
<organism evidence="3 4">
    <name type="scientific">Batillaria attramentaria</name>
    <dbReference type="NCBI Taxonomy" id="370345"/>
    <lineage>
        <taxon>Eukaryota</taxon>
        <taxon>Metazoa</taxon>
        <taxon>Spiralia</taxon>
        <taxon>Lophotrochozoa</taxon>
        <taxon>Mollusca</taxon>
        <taxon>Gastropoda</taxon>
        <taxon>Caenogastropoda</taxon>
        <taxon>Sorbeoconcha</taxon>
        <taxon>Cerithioidea</taxon>
        <taxon>Batillariidae</taxon>
        <taxon>Batillaria</taxon>
    </lineage>
</organism>
<dbReference type="AlphaFoldDB" id="A0ABD0LNK9"/>
<evidence type="ECO:0000313" key="4">
    <source>
        <dbReference type="Proteomes" id="UP001519460"/>
    </source>
</evidence>
<proteinExistence type="predicted"/>
<feature type="compositionally biased region" description="Basic and acidic residues" evidence="1">
    <location>
        <begin position="64"/>
        <end position="77"/>
    </location>
</feature>
<dbReference type="EMBL" id="JACVVK020000033">
    <property type="protein sequence ID" value="KAK7501040.1"/>
    <property type="molecule type" value="Genomic_DNA"/>
</dbReference>
<sequence length="104" mass="11835">MLLNWAAEGWDLAVLLYRFFAATICLKPLDLSSSERDGLAHDFHDTNRVASLEKDSCLPVTQGRKSESKQPDHREQGTLHLFENETTIALLTLTDLENKNRPLR</sequence>
<name>A0ABD0LNK9_9CAEN</name>
<protein>
    <submittedName>
        <fullName evidence="3">Uncharacterized protein</fullName>
    </submittedName>
</protein>
<evidence type="ECO:0000256" key="1">
    <source>
        <dbReference type="SAM" id="MobiDB-lite"/>
    </source>
</evidence>
<feature type="region of interest" description="Disordered" evidence="1">
    <location>
        <begin position="58"/>
        <end position="78"/>
    </location>
</feature>
<gene>
    <name evidence="3" type="ORF">BaRGS_00007525</name>
</gene>
<feature type="chain" id="PRO_5044864777" evidence="2">
    <location>
        <begin position="22"/>
        <end position="104"/>
    </location>
</feature>